<dbReference type="RefSeq" id="WP_264967286.1">
    <property type="nucleotide sequence ID" value="NZ_JAPDVK010000007.1"/>
</dbReference>
<reference evidence="1" key="1">
    <citation type="submission" date="2022-11" db="EMBL/GenBank/DDBJ databases">
        <title>Genomic repertoires linked with pathogenic potency of arthritogenic Prevotella copri isolated from the gut of rheumatoid arthritis patients.</title>
        <authorList>
            <person name="Nii T."/>
            <person name="Maeda Y."/>
            <person name="Motooka D."/>
            <person name="Naito M."/>
            <person name="Matsumoto Y."/>
            <person name="Ogawa T."/>
            <person name="Oguro-Igashira E."/>
            <person name="Kishikawa T."/>
            <person name="Yamashita M."/>
            <person name="Koizumi S."/>
            <person name="Kurakawa T."/>
            <person name="Okumura R."/>
            <person name="Kayama H."/>
            <person name="Murakami M."/>
            <person name="Sakaguchi T."/>
            <person name="Das B."/>
            <person name="Nakamura S."/>
            <person name="Okada Y."/>
            <person name="Kumanogoh A."/>
            <person name="Takeda K."/>
        </authorList>
    </citation>
    <scope>NUCLEOTIDE SEQUENCE</scope>
    <source>
        <strain evidence="1">F3-75</strain>
    </source>
</reference>
<dbReference type="EMBL" id="JAPDVK010000007">
    <property type="protein sequence ID" value="MCW4129924.1"/>
    <property type="molecule type" value="Genomic_DNA"/>
</dbReference>
<sequence>MCKYEEIEGWHLSNDKTIREIDNAVCDEVERIYLEAWLMDRKNSTFTRF</sequence>
<accession>A0AAP3FBN0</accession>
<evidence type="ECO:0000313" key="2">
    <source>
        <dbReference type="Proteomes" id="UP001209344"/>
    </source>
</evidence>
<protein>
    <submittedName>
        <fullName evidence="1">Uncharacterized protein</fullName>
    </submittedName>
</protein>
<evidence type="ECO:0000313" key="1">
    <source>
        <dbReference type="EMBL" id="MCW4129924.1"/>
    </source>
</evidence>
<comment type="caution">
    <text evidence="1">The sequence shown here is derived from an EMBL/GenBank/DDBJ whole genome shotgun (WGS) entry which is preliminary data.</text>
</comment>
<name>A0AAP3FBN0_9BACT</name>
<gene>
    <name evidence="1" type="ORF">ONT16_17080</name>
</gene>
<dbReference type="Proteomes" id="UP001209344">
    <property type="component" value="Unassembled WGS sequence"/>
</dbReference>
<organism evidence="1 2">
    <name type="scientific">Segatella copri</name>
    <dbReference type="NCBI Taxonomy" id="165179"/>
    <lineage>
        <taxon>Bacteria</taxon>
        <taxon>Pseudomonadati</taxon>
        <taxon>Bacteroidota</taxon>
        <taxon>Bacteroidia</taxon>
        <taxon>Bacteroidales</taxon>
        <taxon>Prevotellaceae</taxon>
        <taxon>Segatella</taxon>
    </lineage>
</organism>
<proteinExistence type="predicted"/>
<dbReference type="AlphaFoldDB" id="A0AAP3FBN0"/>